<evidence type="ECO:0000256" key="7">
    <source>
        <dbReference type="ARBA" id="ARBA00023136"/>
    </source>
</evidence>
<dbReference type="GO" id="GO:0016780">
    <property type="term" value="F:phosphotransferase activity, for other substituted phosphate groups"/>
    <property type="evidence" value="ECO:0007669"/>
    <property type="project" value="TreeGrafter"/>
</dbReference>
<evidence type="ECO:0000256" key="3">
    <source>
        <dbReference type="ARBA" id="ARBA00022475"/>
    </source>
</evidence>
<dbReference type="eggNOG" id="COG2148">
    <property type="taxonomic scope" value="Bacteria"/>
</dbReference>
<evidence type="ECO:0000313" key="12">
    <source>
        <dbReference type="Proteomes" id="UP000001600"/>
    </source>
</evidence>
<comment type="subcellular location">
    <subcellularLocation>
        <location evidence="1">Cell membrane</location>
    </subcellularLocation>
</comment>
<dbReference type="GO" id="GO:0000271">
    <property type="term" value="P:polysaccharide biosynthetic process"/>
    <property type="evidence" value="ECO:0007669"/>
    <property type="project" value="UniProtKB-KW"/>
</dbReference>
<reference evidence="11 12" key="1">
    <citation type="journal article" date="2009" name="J. Bacteriol.">
        <title>Genome sequences of three Agrobacterium biovars help elucidate the evolution of multichromosome genomes in bacteria.</title>
        <authorList>
            <person name="Slater S.C."/>
            <person name="Goldman B.S."/>
            <person name="Goodner B."/>
            <person name="Setubal J.C."/>
            <person name="Farrand S.K."/>
            <person name="Nester E.W."/>
            <person name="Burr T.J."/>
            <person name="Banta L."/>
            <person name="Dickerman A.W."/>
            <person name="Paulsen I."/>
            <person name="Otten L."/>
            <person name="Suen G."/>
            <person name="Welch R."/>
            <person name="Almeida N.F."/>
            <person name="Arnold F."/>
            <person name="Burton O.T."/>
            <person name="Du Z."/>
            <person name="Ewing A."/>
            <person name="Godsy E."/>
            <person name="Heisel S."/>
            <person name="Houmiel K.L."/>
            <person name="Jhaveri J."/>
            <person name="Lu J."/>
            <person name="Miller N.M."/>
            <person name="Norton S."/>
            <person name="Chen Q."/>
            <person name="Phoolcharoen W."/>
            <person name="Ohlin V."/>
            <person name="Ondrusek D."/>
            <person name="Pride N."/>
            <person name="Stricklin S.L."/>
            <person name="Sun J."/>
            <person name="Wheeler C."/>
            <person name="Wilson L."/>
            <person name="Zhu H."/>
            <person name="Wood D.W."/>
        </authorList>
    </citation>
    <scope>NUCLEOTIDE SEQUENCE [LARGE SCALE GENOMIC DNA]</scope>
    <source>
        <strain evidence="12">K84 / ATCC BAA-868</strain>
    </source>
</reference>
<accession>B9JKJ8</accession>
<dbReference type="STRING" id="311403.Arad_9388"/>
<sequence length="241" mass="26724">MREIDLRSELDALDSLRMRRRAGVSVGLATSRNSTSRVASNSAKYCIDGILAGIALIVLLPLILMVAAILLVTQGRPIFLSHRRVGKNGVLFSCLKFRTMVTNSEEVLAQHLDAHPAARAEWNATRKLRDDPRVTPFGKLLRKNSVDEVPQLLNVLRGEMSLVGPRPIVPSEAELYGAYFADYMKVRPGLTGLWQVSGRSDTSYNARVELDARYVAERSLWGDMVIMVRTIPAVLSSRGSY</sequence>
<evidence type="ECO:0000256" key="4">
    <source>
        <dbReference type="ARBA" id="ARBA00022679"/>
    </source>
</evidence>
<name>B9JKJ8_RHIR8</name>
<evidence type="ECO:0000256" key="5">
    <source>
        <dbReference type="ARBA" id="ARBA00022692"/>
    </source>
</evidence>
<dbReference type="PANTHER" id="PTHR30576:SF4">
    <property type="entry name" value="UNDECAPRENYL-PHOSPHATE GALACTOSE PHOSPHOTRANSFERASE"/>
    <property type="match status" value="1"/>
</dbReference>
<dbReference type="KEGG" id="ara:Arad_9388"/>
<keyword evidence="4" id="KW-0808">Transferase</keyword>
<evidence type="ECO:0000259" key="10">
    <source>
        <dbReference type="Pfam" id="PF02397"/>
    </source>
</evidence>
<evidence type="ECO:0000256" key="2">
    <source>
        <dbReference type="ARBA" id="ARBA00006464"/>
    </source>
</evidence>
<dbReference type="EMBL" id="CP000629">
    <property type="protein sequence ID" value="ACM30440.1"/>
    <property type="molecule type" value="Genomic_DNA"/>
</dbReference>
<evidence type="ECO:0000256" key="1">
    <source>
        <dbReference type="ARBA" id="ARBA00004236"/>
    </source>
</evidence>
<dbReference type="GO" id="GO:0005886">
    <property type="term" value="C:plasma membrane"/>
    <property type="evidence" value="ECO:0007669"/>
    <property type="project" value="UniProtKB-SubCell"/>
</dbReference>
<protein>
    <submittedName>
        <fullName evidence="11">Exopolysaccharide production protein</fullName>
    </submittedName>
</protein>
<keyword evidence="6 9" id="KW-1133">Transmembrane helix</keyword>
<keyword evidence="5 9" id="KW-0812">Transmembrane</keyword>
<evidence type="ECO:0000313" key="11">
    <source>
        <dbReference type="EMBL" id="ACM30440.1"/>
    </source>
</evidence>
<keyword evidence="3" id="KW-1003">Cell membrane</keyword>
<proteinExistence type="inferred from homology"/>
<dbReference type="GeneID" id="86852111"/>
<gene>
    <name evidence="11" type="primary">exoY</name>
    <name evidence="11" type="ordered locus">Arad_9388</name>
</gene>
<dbReference type="AlphaFoldDB" id="B9JKJ8"/>
<organism evidence="11 12">
    <name type="scientific">Rhizobium rhizogenes (strain K84 / ATCC BAA-868)</name>
    <name type="common">Agrobacterium radiobacter</name>
    <dbReference type="NCBI Taxonomy" id="311403"/>
    <lineage>
        <taxon>Bacteria</taxon>
        <taxon>Pseudomonadati</taxon>
        <taxon>Pseudomonadota</taxon>
        <taxon>Alphaproteobacteria</taxon>
        <taxon>Hyphomicrobiales</taxon>
        <taxon>Rhizobiaceae</taxon>
        <taxon>Rhizobium/Agrobacterium group</taxon>
        <taxon>Rhizobium</taxon>
    </lineage>
</organism>
<comment type="similarity">
    <text evidence="2">Belongs to the bacterial sugar transferase family.</text>
</comment>
<keyword evidence="7 9" id="KW-0472">Membrane</keyword>
<dbReference type="HOGENOM" id="CLU_024920_1_0_5"/>
<dbReference type="Proteomes" id="UP000001600">
    <property type="component" value="Chromosome 2"/>
</dbReference>
<dbReference type="RefSeq" id="WP_007691616.1">
    <property type="nucleotide sequence ID" value="NC_011983.1"/>
</dbReference>
<keyword evidence="8" id="KW-0270">Exopolysaccharide synthesis</keyword>
<dbReference type="PANTHER" id="PTHR30576">
    <property type="entry name" value="COLANIC BIOSYNTHESIS UDP-GLUCOSE LIPID CARRIER TRANSFERASE"/>
    <property type="match status" value="1"/>
</dbReference>
<dbReference type="InterPro" id="IPR003362">
    <property type="entry name" value="Bact_transf"/>
</dbReference>
<evidence type="ECO:0000256" key="6">
    <source>
        <dbReference type="ARBA" id="ARBA00022989"/>
    </source>
</evidence>
<feature type="domain" description="Bacterial sugar transferase" evidence="10">
    <location>
        <begin position="44"/>
        <end position="235"/>
    </location>
</feature>
<feature type="transmembrane region" description="Helical" evidence="9">
    <location>
        <begin position="50"/>
        <end position="73"/>
    </location>
</feature>
<evidence type="ECO:0000256" key="9">
    <source>
        <dbReference type="SAM" id="Phobius"/>
    </source>
</evidence>
<dbReference type="Pfam" id="PF02397">
    <property type="entry name" value="Bac_transf"/>
    <property type="match status" value="1"/>
</dbReference>
<evidence type="ECO:0000256" key="8">
    <source>
        <dbReference type="ARBA" id="ARBA00023169"/>
    </source>
</evidence>